<dbReference type="Proteomes" id="UP000000542">
    <property type="component" value="Chromosome 36"/>
</dbReference>
<evidence type="ECO:0000313" key="2">
    <source>
        <dbReference type="EMBL" id="CAJ09061.1"/>
    </source>
</evidence>
<keyword evidence="1" id="KW-0812">Transmembrane</keyword>
<dbReference type="GeneID" id="5655358"/>
<dbReference type="VEuPathDB" id="TriTrypDB:LMJFC_360018200"/>
<reference evidence="2 3" key="1">
    <citation type="journal article" date="2005" name="Science">
        <title>The genome of the kinetoplastid parasite, Leishmania major.</title>
        <authorList>
            <person name="Ivens A.C."/>
            <person name="Peacock C.S."/>
            <person name="Worthey E.A."/>
            <person name="Murphy L."/>
            <person name="Aggarwal G."/>
            <person name="Berriman M."/>
            <person name="Sisk E."/>
            <person name="Rajandream M.A."/>
            <person name="Adlem E."/>
            <person name="Aert R."/>
            <person name="Anupama A."/>
            <person name="Apostolou Z."/>
            <person name="Attipoe P."/>
            <person name="Bason N."/>
            <person name="Bauser C."/>
            <person name="Beck A."/>
            <person name="Beverley S.M."/>
            <person name="Bianchettin G."/>
            <person name="Borzym K."/>
            <person name="Bothe G."/>
            <person name="Bruschi C.V."/>
            <person name="Collins M."/>
            <person name="Cadag E."/>
            <person name="Ciarloni L."/>
            <person name="Clayton C."/>
            <person name="Coulson R.M."/>
            <person name="Cronin A."/>
            <person name="Cruz A.K."/>
            <person name="Davies R.M."/>
            <person name="De Gaudenzi J."/>
            <person name="Dobson D.E."/>
            <person name="Duesterhoeft A."/>
            <person name="Fazelina G."/>
            <person name="Fosker N."/>
            <person name="Frasch A.C."/>
            <person name="Fraser A."/>
            <person name="Fuchs M."/>
            <person name="Gabel C."/>
            <person name="Goble A."/>
            <person name="Goffeau A."/>
            <person name="Harris D."/>
            <person name="Hertz-Fowler C."/>
            <person name="Hilbert H."/>
            <person name="Horn D."/>
            <person name="Huang Y."/>
            <person name="Klages S."/>
            <person name="Knights A."/>
            <person name="Kube M."/>
            <person name="Larke N."/>
            <person name="Litvin L."/>
            <person name="Lord A."/>
            <person name="Louie T."/>
            <person name="Marra M."/>
            <person name="Masuy D."/>
            <person name="Matthews K."/>
            <person name="Michaeli S."/>
            <person name="Mottram J.C."/>
            <person name="Muller-Auer S."/>
            <person name="Munden H."/>
            <person name="Nelson S."/>
            <person name="Norbertczak H."/>
            <person name="Oliver K."/>
            <person name="O'neil S."/>
            <person name="Pentony M."/>
            <person name="Pohl T.M."/>
            <person name="Price C."/>
            <person name="Purnelle B."/>
            <person name="Quail M.A."/>
            <person name="Rabbinowitsch E."/>
            <person name="Reinhardt R."/>
            <person name="Rieger M."/>
            <person name="Rinta J."/>
            <person name="Robben J."/>
            <person name="Robertson L."/>
            <person name="Ruiz J.C."/>
            <person name="Rutter S."/>
            <person name="Saunders D."/>
            <person name="Schafer M."/>
            <person name="Schein J."/>
            <person name="Schwartz D.C."/>
            <person name="Seeger K."/>
            <person name="Seyler A."/>
            <person name="Sharp S."/>
            <person name="Shin H."/>
            <person name="Sivam D."/>
            <person name="Squares R."/>
            <person name="Squares S."/>
            <person name="Tosato V."/>
            <person name="Vogt C."/>
            <person name="Volckaert G."/>
            <person name="Wambutt R."/>
            <person name="Warren T."/>
            <person name="Wedler H."/>
            <person name="Woodward J."/>
            <person name="Zhou S."/>
            <person name="Zimmermann W."/>
            <person name="Smith D.F."/>
            <person name="Blackwell J.M."/>
            <person name="Stuart K.D."/>
            <person name="Barrell B."/>
            <person name="Myler P.J."/>
        </authorList>
    </citation>
    <scope>NUCLEOTIDE SEQUENCE [LARGE SCALE GENOMIC DNA]</scope>
    <source>
        <strain evidence="3">MHOM/IL/81/Friedlin</strain>
    </source>
</reference>
<organism evidence="2 3">
    <name type="scientific">Leishmania major</name>
    <dbReference type="NCBI Taxonomy" id="5664"/>
    <lineage>
        <taxon>Eukaryota</taxon>
        <taxon>Discoba</taxon>
        <taxon>Euglenozoa</taxon>
        <taxon>Kinetoplastea</taxon>
        <taxon>Metakinetoplastina</taxon>
        <taxon>Trypanosomatida</taxon>
        <taxon>Trypanosomatidae</taxon>
        <taxon>Leishmaniinae</taxon>
        <taxon>Leishmania</taxon>
    </lineage>
</organism>
<keyword evidence="3" id="KW-1185">Reference proteome</keyword>
<evidence type="ECO:0000256" key="1">
    <source>
        <dbReference type="SAM" id="Phobius"/>
    </source>
</evidence>
<dbReference type="VEuPathDB" id="TriTrypDB:LMJLV39_360016500"/>
<protein>
    <submittedName>
        <fullName evidence="2">Uncharacterized protein</fullName>
    </submittedName>
</protein>
<feature type="transmembrane region" description="Helical" evidence="1">
    <location>
        <begin position="547"/>
        <end position="567"/>
    </location>
</feature>
<dbReference type="VEuPathDB" id="TriTrypDB:LMJSD75_360016500"/>
<dbReference type="eggNOG" id="ENOG502SEEW">
    <property type="taxonomic scope" value="Eukaryota"/>
</dbReference>
<dbReference type="VEuPathDB" id="TriTrypDB:LMJSD75_360016600"/>
<evidence type="ECO:0000313" key="3">
    <source>
        <dbReference type="Proteomes" id="UP000000542"/>
    </source>
</evidence>
<dbReference type="RefSeq" id="XP_001686680.1">
    <property type="nucleotide sequence ID" value="XM_001686628.1"/>
</dbReference>
<dbReference type="KEGG" id="lma:LMJF_36_1080"/>
<dbReference type="EMBL" id="FR796432">
    <property type="protein sequence ID" value="CAJ09061.1"/>
    <property type="molecule type" value="Genomic_DNA"/>
</dbReference>
<dbReference type="HOGENOM" id="CLU_471324_0_0_1"/>
<feature type="transmembrane region" description="Helical" evidence="1">
    <location>
        <begin position="21"/>
        <end position="40"/>
    </location>
</feature>
<gene>
    <name evidence="2" type="ORF">LMJF_36_1080</name>
</gene>
<dbReference type="VEuPathDB" id="TriTrypDB:LmjF.36.1080"/>
<proteinExistence type="predicted"/>
<dbReference type="OMA" id="ERFFYYS"/>
<dbReference type="AlphaFoldDB" id="Q4Q1W8"/>
<accession>Q4Q1W8</accession>
<reference evidence="2 3" key="2">
    <citation type="journal article" date="2011" name="Genome Res.">
        <title>Chromosome and gene copy number variation allow major structural change between species and strains of Leishmania.</title>
        <authorList>
            <person name="Rogers M.B."/>
            <person name="Hilley J.D."/>
            <person name="Dickens N.J."/>
            <person name="Wilkes J."/>
            <person name="Bates P.A."/>
            <person name="Depledge D.P."/>
            <person name="Harris D."/>
            <person name="Her Y."/>
            <person name="Herzyk P."/>
            <person name="Imamura H."/>
            <person name="Otto T.D."/>
            <person name="Sanders M."/>
            <person name="Seeger K."/>
            <person name="Dujardin J.C."/>
            <person name="Berriman M."/>
            <person name="Smith D.F."/>
            <person name="Hertz-Fowler C."/>
            <person name="Mottram J.C."/>
        </authorList>
    </citation>
    <scope>NUCLEOTIDE SEQUENCE [LARGE SCALE GENOMIC DNA]</scope>
    <source>
        <strain evidence="3">MHOM/IL/81/Friedlin</strain>
    </source>
</reference>
<name>Q4Q1W8_LEIMA</name>
<keyword evidence="1" id="KW-1133">Transmembrane helix</keyword>
<dbReference type="InParanoid" id="Q4Q1W8"/>
<keyword evidence="1" id="KW-0472">Membrane</keyword>
<sequence>MPPTSTRSTVGGGRRVYHLGNAVLSVVVFVITLVLSMVMLDPERSSHLLSARRRTPPIDFTNRALVGGFTPVVVGVNKHTVLVVPAAAIHGTRYVSRALDSFFSVGLGSASGTSSAGYHEEKAERHSQGAITLSDVYSAVLLREGVADATQPPDVTAGTVETSPLSSRRPSVLHLCSALSCVTPYVAQQWSDRAAAALLLANKTNDGAATVRSRAGPVANFALVFGEARESLAVMRELGEHRVLTAQIPVAHSDHPQSAMPLVGKLESADLQASCSSLKQCSYRSLVKHAQLATLLKAQAQQLPAEASRKRLFKEWVRRNNSHSGALAWGAVDVLPFSFVTFEKSHTLHRFPLDLVHVDVGSGDSVAVLAYLDALASDTATAENLKPRNLLVSVFTSEWVNAIVETLLLLEVGQRYSAIPLRDSCVGLERNFTPHQRWSLSHMRLWMGKHALEGTYLSPSLERSRAAQIPLCTVLLSRQVNTLDELLQMASKAIDSYPPAASPVERFFYYSLGLSPKDEELLTPLPEAVSGAKAFALARTSDAVRGVVGFLVQYIYFLIPIGVGFSLTRNVCRRRGVCG</sequence>